<keyword evidence="6 8" id="KW-1133">Transmembrane helix</keyword>
<dbReference type="STRING" id="265726.KY46_16040"/>
<feature type="transmembrane region" description="Helical" evidence="8">
    <location>
        <begin position="77"/>
        <end position="99"/>
    </location>
</feature>
<evidence type="ECO:0000256" key="8">
    <source>
        <dbReference type="SAM" id="Phobius"/>
    </source>
</evidence>
<evidence type="ECO:0000256" key="4">
    <source>
        <dbReference type="ARBA" id="ARBA00022475"/>
    </source>
</evidence>
<protein>
    <submittedName>
        <fullName evidence="9">Branched-chain amino acid ABC transporter permease</fullName>
    </submittedName>
</protein>
<keyword evidence="5 8" id="KW-0812">Transmembrane</keyword>
<evidence type="ECO:0000256" key="7">
    <source>
        <dbReference type="ARBA" id="ARBA00023136"/>
    </source>
</evidence>
<dbReference type="GO" id="GO:1903785">
    <property type="term" value="P:L-valine transmembrane transport"/>
    <property type="evidence" value="ECO:0007669"/>
    <property type="project" value="TreeGrafter"/>
</dbReference>
<keyword evidence="4" id="KW-1003">Cell membrane</keyword>
<evidence type="ECO:0000313" key="10">
    <source>
        <dbReference type="Proteomes" id="UP000033633"/>
    </source>
</evidence>
<keyword evidence="7 8" id="KW-0472">Membrane</keyword>
<comment type="subcellular location">
    <subcellularLocation>
        <location evidence="1">Cell membrane</location>
        <topology evidence="1">Multi-pass membrane protein</topology>
    </subcellularLocation>
</comment>
<dbReference type="GO" id="GO:0005886">
    <property type="term" value="C:plasma membrane"/>
    <property type="evidence" value="ECO:0007669"/>
    <property type="project" value="UniProtKB-SubCell"/>
</dbReference>
<sequence>MHTQELKLELNAIQQGFVSLVPISLFVFVFGAAFGLAAAQEGLNDAAAVLMSALVFAGASQFAALDLWGTQVPVLPLAITVFAINARHLLIGATLYPYIRSLNPATRYGVMLVASDANWALSMRAFAQNETSKGLGLLFGGGIAIWFFWMIGTWVGFYFGNAIQNPSAFGVDMVMGCFLLTMALGGSKNNKTYVIWAAAAASSIAAYLYLPENSHVIVGALTGGITGVFLKGDNHEH</sequence>
<organism evidence="9 10">
    <name type="scientific">Photobacterium halotolerans</name>
    <dbReference type="NCBI Taxonomy" id="265726"/>
    <lineage>
        <taxon>Bacteria</taxon>
        <taxon>Pseudomonadati</taxon>
        <taxon>Pseudomonadota</taxon>
        <taxon>Gammaproteobacteria</taxon>
        <taxon>Vibrionales</taxon>
        <taxon>Vibrionaceae</taxon>
        <taxon>Photobacterium</taxon>
    </lineage>
</organism>
<dbReference type="Pfam" id="PF03591">
    <property type="entry name" value="AzlC"/>
    <property type="match status" value="1"/>
</dbReference>
<dbReference type="EMBL" id="JWYV01000015">
    <property type="protein sequence ID" value="KKC98911.1"/>
    <property type="molecule type" value="Genomic_DNA"/>
</dbReference>
<dbReference type="AlphaFoldDB" id="A0A0F5VAV3"/>
<feature type="transmembrane region" description="Helical" evidence="8">
    <location>
        <begin position="20"/>
        <end position="40"/>
    </location>
</feature>
<feature type="transmembrane region" description="Helical" evidence="8">
    <location>
        <begin position="166"/>
        <end position="186"/>
    </location>
</feature>
<name>A0A0F5VAV3_9GAMM</name>
<accession>A0A0F5VAV3</accession>
<dbReference type="PATRIC" id="fig|265726.11.peg.1462"/>
<feature type="transmembrane region" description="Helical" evidence="8">
    <location>
        <begin position="135"/>
        <end position="160"/>
    </location>
</feature>
<evidence type="ECO:0000256" key="2">
    <source>
        <dbReference type="ARBA" id="ARBA00010735"/>
    </source>
</evidence>
<dbReference type="OrthoDB" id="9803444at2"/>
<evidence type="ECO:0000313" key="9">
    <source>
        <dbReference type="EMBL" id="KKC98911.1"/>
    </source>
</evidence>
<dbReference type="PANTHER" id="PTHR34979:SF1">
    <property type="entry name" value="INNER MEMBRANE PROTEIN YGAZ"/>
    <property type="match status" value="1"/>
</dbReference>
<evidence type="ECO:0000256" key="1">
    <source>
        <dbReference type="ARBA" id="ARBA00004651"/>
    </source>
</evidence>
<comment type="caution">
    <text evidence="9">The sequence shown here is derived from an EMBL/GenBank/DDBJ whole genome shotgun (WGS) entry which is preliminary data.</text>
</comment>
<dbReference type="PANTHER" id="PTHR34979">
    <property type="entry name" value="INNER MEMBRANE PROTEIN YGAZ"/>
    <property type="match status" value="1"/>
</dbReference>
<evidence type="ECO:0000256" key="3">
    <source>
        <dbReference type="ARBA" id="ARBA00022448"/>
    </source>
</evidence>
<keyword evidence="10" id="KW-1185">Reference proteome</keyword>
<dbReference type="RefSeq" id="WP_046221697.1">
    <property type="nucleotide sequence ID" value="NZ_JWYV01000015.1"/>
</dbReference>
<feature type="transmembrane region" description="Helical" evidence="8">
    <location>
        <begin position="46"/>
        <end position="65"/>
    </location>
</feature>
<feature type="transmembrane region" description="Helical" evidence="8">
    <location>
        <begin position="193"/>
        <end position="210"/>
    </location>
</feature>
<evidence type="ECO:0000256" key="6">
    <source>
        <dbReference type="ARBA" id="ARBA00022989"/>
    </source>
</evidence>
<reference evidence="9 10" key="1">
    <citation type="submission" date="2014-12" db="EMBL/GenBank/DDBJ databases">
        <title>Mercury Reductase activity and rhizosphere competence traits in the genome of root associated Photobacterium halotolerans MELD1.</title>
        <authorList>
            <person name="Mathew D.C."/>
            <person name="Huang C.-C."/>
        </authorList>
    </citation>
    <scope>NUCLEOTIDE SEQUENCE [LARGE SCALE GENOMIC DNA]</scope>
    <source>
        <strain evidence="9 10">MELD1</strain>
    </source>
</reference>
<keyword evidence="3" id="KW-0813">Transport</keyword>
<dbReference type="InterPro" id="IPR011606">
    <property type="entry name" value="Brnchd-chn_aa_trnsp_permease"/>
</dbReference>
<proteinExistence type="inferred from homology"/>
<evidence type="ECO:0000256" key="5">
    <source>
        <dbReference type="ARBA" id="ARBA00022692"/>
    </source>
</evidence>
<gene>
    <name evidence="9" type="ORF">KY46_16040</name>
</gene>
<comment type="similarity">
    <text evidence="2">Belongs to the AzlC family.</text>
</comment>
<dbReference type="Proteomes" id="UP000033633">
    <property type="component" value="Unassembled WGS sequence"/>
</dbReference>